<reference evidence="2 3" key="1">
    <citation type="journal article" date="2016" name="Mol. Biol. Evol.">
        <title>Comparative Genomics of Early-Diverging Mushroom-Forming Fungi Provides Insights into the Origins of Lignocellulose Decay Capabilities.</title>
        <authorList>
            <person name="Nagy L.G."/>
            <person name="Riley R."/>
            <person name="Tritt A."/>
            <person name="Adam C."/>
            <person name="Daum C."/>
            <person name="Floudas D."/>
            <person name="Sun H."/>
            <person name="Yadav J.S."/>
            <person name="Pangilinan J."/>
            <person name="Larsson K.H."/>
            <person name="Matsuura K."/>
            <person name="Barry K."/>
            <person name="Labutti K."/>
            <person name="Kuo R."/>
            <person name="Ohm R.A."/>
            <person name="Bhattacharya S.S."/>
            <person name="Shirouzu T."/>
            <person name="Yoshinaga Y."/>
            <person name="Martin F.M."/>
            <person name="Grigoriev I.V."/>
            <person name="Hibbett D.S."/>
        </authorList>
    </citation>
    <scope>NUCLEOTIDE SEQUENCE [LARGE SCALE GENOMIC DNA]</scope>
    <source>
        <strain evidence="2 3">CBS 109695</strain>
    </source>
</reference>
<dbReference type="InterPro" id="IPR002877">
    <property type="entry name" value="RNA_MeTrfase_FtsJ_dom"/>
</dbReference>
<keyword evidence="3" id="KW-1185">Reference proteome</keyword>
<dbReference type="OrthoDB" id="417125at2759"/>
<dbReference type="SUPFAM" id="SSF53335">
    <property type="entry name" value="S-adenosyl-L-methionine-dependent methyltransferases"/>
    <property type="match status" value="1"/>
</dbReference>
<dbReference type="EMBL" id="KV417581">
    <property type="protein sequence ID" value="KZP17577.1"/>
    <property type="molecule type" value="Genomic_DNA"/>
</dbReference>
<accession>A0A166G8J8</accession>
<evidence type="ECO:0000313" key="3">
    <source>
        <dbReference type="Proteomes" id="UP000076532"/>
    </source>
</evidence>
<dbReference type="GO" id="GO:0008168">
    <property type="term" value="F:methyltransferase activity"/>
    <property type="evidence" value="ECO:0007669"/>
    <property type="project" value="InterPro"/>
</dbReference>
<dbReference type="Proteomes" id="UP000076532">
    <property type="component" value="Unassembled WGS sequence"/>
</dbReference>
<evidence type="ECO:0000313" key="2">
    <source>
        <dbReference type="EMBL" id="KZP17577.1"/>
    </source>
</evidence>
<protein>
    <recommendedName>
        <fullName evidence="1">Ribosomal RNA methyltransferase FtsJ domain-containing protein</fullName>
    </recommendedName>
</protein>
<dbReference type="InterPro" id="IPR029063">
    <property type="entry name" value="SAM-dependent_MTases_sf"/>
</dbReference>
<dbReference type="Pfam" id="PF01728">
    <property type="entry name" value="FtsJ"/>
    <property type="match status" value="1"/>
</dbReference>
<evidence type="ECO:0000259" key="1">
    <source>
        <dbReference type="Pfam" id="PF01728"/>
    </source>
</evidence>
<name>A0A166G8J8_9AGAM</name>
<gene>
    <name evidence="2" type="ORF">FIBSPDRAFT_911933</name>
</gene>
<dbReference type="STRING" id="436010.A0A166G8J8"/>
<proteinExistence type="predicted"/>
<dbReference type="GO" id="GO:0032259">
    <property type="term" value="P:methylation"/>
    <property type="evidence" value="ECO:0007669"/>
    <property type="project" value="InterPro"/>
</dbReference>
<dbReference type="AlphaFoldDB" id="A0A166G8J8"/>
<feature type="domain" description="Ribosomal RNA methyltransferase FtsJ" evidence="1">
    <location>
        <begin position="32"/>
        <end position="219"/>
    </location>
</feature>
<dbReference type="Gene3D" id="3.40.50.12760">
    <property type="match status" value="1"/>
</dbReference>
<sequence length="308" mass="34263">MHLAHTAHQKKLSDAPDLATQQAWFRGMKKVLEEIDEFVKCIPETVPLKFLDLGCCPGGFSSYILDKNPKASGVGISLDVEKGGHSFQLEEHLQPRLELNFGDLTRYQLGPTTVQDPTLHYLPASLAASAFDLILLDGHPLRVDKSRTSSTSHRLLISQLIIALGSISLSGTLIIKLSTPERVDTAKILYLLDILSLHLTCWKPVFMHATQPTFYAIAKGVGYGEYGYMFPNFLMGLQELWMDLTFGGAMGKGRKMEDGDLDFIIGKDALENGYKERLHQLAHPIWTVQAQSWKGWLATDGIRSPLVQ</sequence>
<organism evidence="2 3">
    <name type="scientific">Athelia psychrophila</name>
    <dbReference type="NCBI Taxonomy" id="1759441"/>
    <lineage>
        <taxon>Eukaryota</taxon>
        <taxon>Fungi</taxon>
        <taxon>Dikarya</taxon>
        <taxon>Basidiomycota</taxon>
        <taxon>Agaricomycotina</taxon>
        <taxon>Agaricomycetes</taxon>
        <taxon>Agaricomycetidae</taxon>
        <taxon>Atheliales</taxon>
        <taxon>Atheliaceae</taxon>
        <taxon>Athelia</taxon>
    </lineage>
</organism>